<feature type="domain" description="Orc1-like AAA ATPase" evidence="1">
    <location>
        <begin position="15"/>
        <end position="162"/>
    </location>
</feature>
<dbReference type="InterPro" id="IPR052026">
    <property type="entry name" value="ExeA_AAA_ATPase_DNA-bind"/>
</dbReference>
<reference evidence="2 3" key="1">
    <citation type="journal article" date="2017" name="BMC Genomics">
        <title>Comparative genomic and phylogenomic analyses of the Bifidobacteriaceae family.</title>
        <authorList>
            <person name="Lugli G.A."/>
            <person name="Milani C."/>
            <person name="Turroni F."/>
            <person name="Duranti S."/>
            <person name="Mancabelli L."/>
            <person name="Mangifesta M."/>
            <person name="Ferrario C."/>
            <person name="Modesto M."/>
            <person name="Mattarelli P."/>
            <person name="Jiri K."/>
            <person name="van Sinderen D."/>
            <person name="Ventura M."/>
        </authorList>
    </citation>
    <scope>NUCLEOTIDE SEQUENCE [LARGE SCALE GENOMIC DNA]</scope>
    <source>
        <strain evidence="2 3">LMG 21773</strain>
    </source>
</reference>
<accession>A0A261FBS0</accession>
<keyword evidence="3" id="KW-1185">Reference proteome</keyword>
<dbReference type="EMBL" id="MWWU01000002">
    <property type="protein sequence ID" value="OZG56548.1"/>
    <property type="molecule type" value="Genomic_DNA"/>
</dbReference>
<dbReference type="SUPFAM" id="SSF52540">
    <property type="entry name" value="P-loop containing nucleoside triphosphate hydrolases"/>
    <property type="match status" value="1"/>
</dbReference>
<dbReference type="AlphaFoldDB" id="A0A261FBS0"/>
<proteinExistence type="predicted"/>
<dbReference type="OrthoDB" id="2020141at2"/>
<name>A0A261FBS0_9BIFI</name>
<dbReference type="PANTHER" id="PTHR35894">
    <property type="entry name" value="GENERAL SECRETION PATHWAY PROTEIN A-RELATED"/>
    <property type="match status" value="1"/>
</dbReference>
<protein>
    <recommendedName>
        <fullName evidence="1">Orc1-like AAA ATPase domain-containing protein</fullName>
    </recommendedName>
</protein>
<dbReference type="RefSeq" id="WP_094690057.1">
    <property type="nucleotide sequence ID" value="NZ_JACBYZ010000001.1"/>
</dbReference>
<dbReference type="Gene3D" id="3.40.50.300">
    <property type="entry name" value="P-loop containing nucleotide triphosphate hydrolases"/>
    <property type="match status" value="1"/>
</dbReference>
<comment type="caution">
    <text evidence="2">The sequence shown here is derived from an EMBL/GenBank/DDBJ whole genome shotgun (WGS) entry which is preliminary data.</text>
</comment>
<evidence type="ECO:0000313" key="3">
    <source>
        <dbReference type="Proteomes" id="UP000228976"/>
    </source>
</evidence>
<gene>
    <name evidence="2" type="ORF">AEAE_1036</name>
</gene>
<sequence length="383" mass="41511">MNPFKPTAGKMPPIVIGRENVLNDFREALINGAGAPGRIMLLTGKQGYGKTVLLTQLRKIAQEQQWKTISDTASTGLTERLLAALTQPSTQIHASLSPSVNLAGLGTVSIGEASVSKERAALDLREALLAAIQSKYIKKGKGLLITIDETQAISEQDLVNIATAVQHVITTLDEQNIADEEKKGIALVFAGLPRMVNGLTNNRVTTFLRRALRRELHSVAIPDVKNAYIQSVRESGKEISQSCALQAAELSGGYPYMVQLVGYYMWQAAQTEGSAEITAQHLKIGTADALLAFDDAVCEPILHELTASERQLLEAIAQVSTPQEAGATVARLVAQTGRSRSWVNKYRMSLLAQNVIESPERGVLRISVPHLRDFLVKRSGKAL</sequence>
<organism evidence="2 3">
    <name type="scientific">Aeriscardovia aeriphila</name>
    <dbReference type="NCBI Taxonomy" id="218139"/>
    <lineage>
        <taxon>Bacteria</taxon>
        <taxon>Bacillati</taxon>
        <taxon>Actinomycetota</taxon>
        <taxon>Actinomycetes</taxon>
        <taxon>Bifidobacteriales</taxon>
        <taxon>Bifidobacteriaceae</taxon>
        <taxon>Aeriscardovia</taxon>
    </lineage>
</organism>
<dbReference type="Proteomes" id="UP000228976">
    <property type="component" value="Unassembled WGS sequence"/>
</dbReference>
<dbReference type="Pfam" id="PF13191">
    <property type="entry name" value="AAA_16"/>
    <property type="match status" value="1"/>
</dbReference>
<dbReference type="InterPro" id="IPR027417">
    <property type="entry name" value="P-loop_NTPase"/>
</dbReference>
<evidence type="ECO:0000259" key="1">
    <source>
        <dbReference type="Pfam" id="PF13191"/>
    </source>
</evidence>
<dbReference type="InterPro" id="IPR041664">
    <property type="entry name" value="AAA_16"/>
</dbReference>
<dbReference type="PANTHER" id="PTHR35894:SF7">
    <property type="entry name" value="GENERAL SECRETION PATHWAY PROTEIN A-RELATED"/>
    <property type="match status" value="1"/>
</dbReference>
<evidence type="ECO:0000313" key="2">
    <source>
        <dbReference type="EMBL" id="OZG56548.1"/>
    </source>
</evidence>